<organism evidence="2 3">
    <name type="scientific">Phytomonospora endophytica</name>
    <dbReference type="NCBI Taxonomy" id="714109"/>
    <lineage>
        <taxon>Bacteria</taxon>
        <taxon>Bacillati</taxon>
        <taxon>Actinomycetota</taxon>
        <taxon>Actinomycetes</taxon>
        <taxon>Micromonosporales</taxon>
        <taxon>Micromonosporaceae</taxon>
        <taxon>Phytomonospora</taxon>
    </lineage>
</organism>
<keyword evidence="1" id="KW-0472">Membrane</keyword>
<feature type="transmembrane region" description="Helical" evidence="1">
    <location>
        <begin position="6"/>
        <end position="25"/>
    </location>
</feature>
<keyword evidence="3" id="KW-1185">Reference proteome</keyword>
<dbReference type="AlphaFoldDB" id="A0A841FE78"/>
<comment type="caution">
    <text evidence="2">The sequence shown here is derived from an EMBL/GenBank/DDBJ whole genome shotgun (WGS) entry which is preliminary data.</text>
</comment>
<evidence type="ECO:0000313" key="2">
    <source>
        <dbReference type="EMBL" id="MBB6034134.1"/>
    </source>
</evidence>
<sequence>MSENLFLLIPVAVLAIIVLGAVAVLKAQKAAWHRLGTMAHAAPPGGFQQSPHETREEFVRRNWQRSGVVANGPTLIDLYDRVRALEQRLAEAERRLGPPA</sequence>
<accession>A0A841FE78</accession>
<name>A0A841FE78_9ACTN</name>
<dbReference type="EMBL" id="JACHGT010000004">
    <property type="protein sequence ID" value="MBB6034134.1"/>
    <property type="molecule type" value="Genomic_DNA"/>
</dbReference>
<dbReference type="Proteomes" id="UP000548476">
    <property type="component" value="Unassembled WGS sequence"/>
</dbReference>
<dbReference type="RefSeq" id="WP_184787024.1">
    <property type="nucleotide sequence ID" value="NZ_BONT01000045.1"/>
</dbReference>
<keyword evidence="1" id="KW-0812">Transmembrane</keyword>
<reference evidence="2 3" key="1">
    <citation type="submission" date="2020-08" db="EMBL/GenBank/DDBJ databases">
        <title>Genomic Encyclopedia of Type Strains, Phase IV (KMG-IV): sequencing the most valuable type-strain genomes for metagenomic binning, comparative biology and taxonomic classification.</title>
        <authorList>
            <person name="Goeker M."/>
        </authorList>
    </citation>
    <scope>NUCLEOTIDE SEQUENCE [LARGE SCALE GENOMIC DNA]</scope>
    <source>
        <strain evidence="2 3">YIM 65646</strain>
    </source>
</reference>
<keyword evidence="1" id="KW-1133">Transmembrane helix</keyword>
<evidence type="ECO:0000256" key="1">
    <source>
        <dbReference type="SAM" id="Phobius"/>
    </source>
</evidence>
<proteinExistence type="predicted"/>
<gene>
    <name evidence="2" type="ORF">HNR73_001984</name>
</gene>
<protein>
    <submittedName>
        <fullName evidence="2">Uncharacterized protein</fullName>
    </submittedName>
</protein>
<evidence type="ECO:0000313" key="3">
    <source>
        <dbReference type="Proteomes" id="UP000548476"/>
    </source>
</evidence>